<dbReference type="AlphaFoldDB" id="A0A7J7NDS2"/>
<evidence type="ECO:0000256" key="8">
    <source>
        <dbReference type="RuleBase" id="RU004561"/>
    </source>
</evidence>
<organism evidence="11 12">
    <name type="scientific">Kingdonia uniflora</name>
    <dbReference type="NCBI Taxonomy" id="39325"/>
    <lineage>
        <taxon>Eukaryota</taxon>
        <taxon>Viridiplantae</taxon>
        <taxon>Streptophyta</taxon>
        <taxon>Embryophyta</taxon>
        <taxon>Tracheophyta</taxon>
        <taxon>Spermatophyta</taxon>
        <taxon>Magnoliopsida</taxon>
        <taxon>Ranunculales</taxon>
        <taxon>Circaeasteraceae</taxon>
        <taxon>Kingdonia</taxon>
    </lineage>
</organism>
<feature type="domain" description="TF-B3" evidence="10">
    <location>
        <begin position="109"/>
        <end position="212"/>
    </location>
</feature>
<evidence type="ECO:0000256" key="3">
    <source>
        <dbReference type="ARBA" id="ARBA00023015"/>
    </source>
</evidence>
<keyword evidence="6 8" id="KW-0539">Nucleus</keyword>
<evidence type="ECO:0000256" key="4">
    <source>
        <dbReference type="ARBA" id="ARBA00023125"/>
    </source>
</evidence>
<comment type="subunit">
    <text evidence="8">Homodimers and heterodimers.</text>
</comment>
<dbReference type="Gene3D" id="2.40.330.10">
    <property type="entry name" value="DNA-binding pseudobarrel domain"/>
    <property type="match status" value="1"/>
</dbReference>
<dbReference type="EMBL" id="JACGCM010000858">
    <property type="protein sequence ID" value="KAF6165204.1"/>
    <property type="molecule type" value="Genomic_DNA"/>
</dbReference>
<evidence type="ECO:0000256" key="5">
    <source>
        <dbReference type="ARBA" id="ARBA00023163"/>
    </source>
</evidence>
<keyword evidence="9" id="KW-0175">Coiled coil</keyword>
<dbReference type="InterPro" id="IPR003340">
    <property type="entry name" value="B3_DNA-bd"/>
</dbReference>
<protein>
    <recommendedName>
        <fullName evidence="8">Auxin response factor</fullName>
    </recommendedName>
</protein>
<keyword evidence="3 8" id="KW-0805">Transcription regulation</keyword>
<keyword evidence="7 8" id="KW-0927">Auxin signaling pathway</keyword>
<dbReference type="Pfam" id="PF06507">
    <property type="entry name" value="ARF_AD"/>
    <property type="match status" value="1"/>
</dbReference>
<dbReference type="GO" id="GO:0003677">
    <property type="term" value="F:DNA binding"/>
    <property type="evidence" value="ECO:0007669"/>
    <property type="project" value="UniProtKB-KW"/>
</dbReference>
<name>A0A7J7NDS2_9MAGN</name>
<evidence type="ECO:0000313" key="11">
    <source>
        <dbReference type="EMBL" id="KAF6165204.1"/>
    </source>
</evidence>
<comment type="subcellular location">
    <subcellularLocation>
        <location evidence="1 8">Nucleus</location>
    </subcellularLocation>
</comment>
<evidence type="ECO:0000256" key="6">
    <source>
        <dbReference type="ARBA" id="ARBA00023242"/>
    </source>
</evidence>
<dbReference type="FunFam" id="2.40.330.10:FF:000001">
    <property type="entry name" value="Auxin response factor"/>
    <property type="match status" value="1"/>
</dbReference>
<dbReference type="Pfam" id="PF02362">
    <property type="entry name" value="B3"/>
    <property type="match status" value="1"/>
</dbReference>
<dbReference type="OrthoDB" id="1414159at2759"/>
<dbReference type="SUPFAM" id="SSF101936">
    <property type="entry name" value="DNA-binding pseudobarrel domain"/>
    <property type="match status" value="1"/>
</dbReference>
<sequence length="534" mass="60635">MTSIDPKIWKVCAGTSVQIPTVGSTVYYFPQGHAEQSYSPPEFSSLTWFKPFIFCHIVSVNLLSNPETDEVFANIVLEPCDRYDSGTGGFYNEDDDILEYNDVEKIVSFAKILTPSDANNGGGFSVPRSCADSVFPTLDIVNEETPVQTITARDVQGVAWEFRHIYRGTPRRHLLTTGWSKFVNKKSLVAGDSVVFMKNSKGEIFTGIRRAGRSMRDLDWGRWNYQYAQSGVKLEEDSGFSRNCKGRVSPESVVEAVKLAVSGRAFEIVYYPNVESSDFVVKSERVENSLITHWNPGMRFKMAVETDDSSRTAWFQGSVSSAGLVDNGTADASPWRMLQESVKFLKENKQLKRLLKSISVEHTSLEKKFHENSTTLRELSEKLVKVESEKTILEFEYKKLFDNNKNLYDTIYKLEKDLHNSENKFKSFAHGFDSLGKLHSVGKPLGEKYGIGFDLSKPSKFKTLFVKSSTPPITHDRPLETIRCYYCGGTFHSHLTCIFRKNVHSQHSSSRERSDPKKDYHSSLSFHLHFRCVH</sequence>
<evidence type="ECO:0000256" key="9">
    <source>
        <dbReference type="SAM" id="Coils"/>
    </source>
</evidence>
<comment type="function">
    <text evidence="8">Auxin response factors (ARFs) are transcriptional factors that bind specifically to the DNA sequence 5'-TGTCTC-3' found in the auxin-responsive promoter elements (AuxREs).</text>
</comment>
<feature type="coiled-coil region" evidence="9">
    <location>
        <begin position="348"/>
        <end position="424"/>
    </location>
</feature>
<gene>
    <name evidence="11" type="ORF">GIB67_007189</name>
</gene>
<evidence type="ECO:0000256" key="1">
    <source>
        <dbReference type="ARBA" id="ARBA00004123"/>
    </source>
</evidence>
<reference evidence="11 12" key="1">
    <citation type="journal article" date="2020" name="IScience">
        <title>Genome Sequencing of the Endangered Kingdonia uniflora (Circaeasteraceae, Ranunculales) Reveals Potential Mechanisms of Evolutionary Specialization.</title>
        <authorList>
            <person name="Sun Y."/>
            <person name="Deng T."/>
            <person name="Zhang A."/>
            <person name="Moore M.J."/>
            <person name="Landis J.B."/>
            <person name="Lin N."/>
            <person name="Zhang H."/>
            <person name="Zhang X."/>
            <person name="Huang J."/>
            <person name="Zhang X."/>
            <person name="Sun H."/>
            <person name="Wang H."/>
        </authorList>
    </citation>
    <scope>NUCLEOTIDE SEQUENCE [LARGE SCALE GENOMIC DNA]</scope>
    <source>
        <strain evidence="11">TB1705</strain>
        <tissue evidence="11">Leaf</tissue>
    </source>
</reference>
<dbReference type="InterPro" id="IPR015300">
    <property type="entry name" value="DNA-bd_pseudobarrel_sf"/>
</dbReference>
<comment type="caution">
    <text evidence="11">The sequence shown here is derived from an EMBL/GenBank/DDBJ whole genome shotgun (WGS) entry which is preliminary data.</text>
</comment>
<dbReference type="GO" id="GO:0005634">
    <property type="term" value="C:nucleus"/>
    <property type="evidence" value="ECO:0007669"/>
    <property type="project" value="UniProtKB-SubCell"/>
</dbReference>
<dbReference type="SMART" id="SM01019">
    <property type="entry name" value="B3"/>
    <property type="match status" value="1"/>
</dbReference>
<evidence type="ECO:0000313" key="12">
    <source>
        <dbReference type="Proteomes" id="UP000541444"/>
    </source>
</evidence>
<dbReference type="CDD" id="cd10017">
    <property type="entry name" value="B3_DNA"/>
    <property type="match status" value="1"/>
</dbReference>
<dbReference type="GO" id="GO:0009734">
    <property type="term" value="P:auxin-activated signaling pathway"/>
    <property type="evidence" value="ECO:0007669"/>
    <property type="project" value="UniProtKB-KW"/>
</dbReference>
<keyword evidence="4 8" id="KW-0238">DNA-binding</keyword>
<dbReference type="PROSITE" id="PS50863">
    <property type="entry name" value="B3"/>
    <property type="match status" value="1"/>
</dbReference>
<dbReference type="PANTHER" id="PTHR31384:SF94">
    <property type="entry name" value="AUXIN RESPONSE FACTOR 17"/>
    <property type="match status" value="1"/>
</dbReference>
<dbReference type="InterPro" id="IPR010525">
    <property type="entry name" value="ARF_dom"/>
</dbReference>
<keyword evidence="12" id="KW-1185">Reference proteome</keyword>
<dbReference type="InterPro" id="IPR044835">
    <property type="entry name" value="ARF_plant"/>
</dbReference>
<dbReference type="PANTHER" id="PTHR31384">
    <property type="entry name" value="AUXIN RESPONSE FACTOR 4-RELATED"/>
    <property type="match status" value="1"/>
</dbReference>
<comment type="similarity">
    <text evidence="2 8">Belongs to the ARF family.</text>
</comment>
<keyword evidence="5 8" id="KW-0804">Transcription</keyword>
<accession>A0A7J7NDS2</accession>
<proteinExistence type="inferred from homology"/>
<dbReference type="Gene3D" id="2.30.30.1040">
    <property type="match status" value="1"/>
</dbReference>
<evidence type="ECO:0000259" key="10">
    <source>
        <dbReference type="PROSITE" id="PS50863"/>
    </source>
</evidence>
<dbReference type="Proteomes" id="UP000541444">
    <property type="component" value="Unassembled WGS sequence"/>
</dbReference>
<dbReference type="GO" id="GO:0006355">
    <property type="term" value="P:regulation of DNA-templated transcription"/>
    <property type="evidence" value="ECO:0007669"/>
    <property type="project" value="InterPro"/>
</dbReference>
<evidence type="ECO:0000256" key="2">
    <source>
        <dbReference type="ARBA" id="ARBA00007853"/>
    </source>
</evidence>
<evidence type="ECO:0000256" key="7">
    <source>
        <dbReference type="ARBA" id="ARBA00023294"/>
    </source>
</evidence>